<protein>
    <recommendedName>
        <fullName evidence="4">CARDB domain-containing protein</fullName>
    </recommendedName>
</protein>
<dbReference type="InterPro" id="IPR036238">
    <property type="entry name" value="Transglutaminase_C_sf"/>
</dbReference>
<evidence type="ECO:0000313" key="2">
    <source>
        <dbReference type="EMBL" id="MDS0258258.1"/>
    </source>
</evidence>
<dbReference type="PANTHER" id="PTHR35902">
    <property type="entry name" value="S-LAYER DOMAIN-LIKE PROTEIN-RELATED"/>
    <property type="match status" value="1"/>
</dbReference>
<dbReference type="Gene3D" id="2.60.40.10">
    <property type="entry name" value="Immunoglobulins"/>
    <property type="match status" value="2"/>
</dbReference>
<dbReference type="SUPFAM" id="SSF49309">
    <property type="entry name" value="Transglutaminase, two C-terminal domains"/>
    <property type="match status" value="1"/>
</dbReference>
<comment type="caution">
    <text evidence="2">The sequence shown here is derived from an EMBL/GenBank/DDBJ whole genome shotgun (WGS) entry which is preliminary data.</text>
</comment>
<evidence type="ECO:0008006" key="4">
    <source>
        <dbReference type="Google" id="ProtNLM"/>
    </source>
</evidence>
<proteinExistence type="predicted"/>
<dbReference type="EMBL" id="JAMQON010000001">
    <property type="protein sequence ID" value="MDS0258258.1"/>
    <property type="molecule type" value="Genomic_DNA"/>
</dbReference>
<dbReference type="InterPro" id="IPR013783">
    <property type="entry name" value="Ig-like_fold"/>
</dbReference>
<dbReference type="RefSeq" id="WP_310917817.1">
    <property type="nucleotide sequence ID" value="NZ_JAMQON010000001.1"/>
</dbReference>
<keyword evidence="1" id="KW-1133">Transmembrane helix</keyword>
<dbReference type="PANTHER" id="PTHR35902:SF6">
    <property type="entry name" value="CONSERVED WITHIN P. AEROPHILUM"/>
    <property type="match status" value="1"/>
</dbReference>
<keyword evidence="1" id="KW-0812">Transmembrane</keyword>
<evidence type="ECO:0000256" key="1">
    <source>
        <dbReference type="SAM" id="Phobius"/>
    </source>
</evidence>
<keyword evidence="3" id="KW-1185">Reference proteome</keyword>
<evidence type="ECO:0000313" key="3">
    <source>
        <dbReference type="Proteomes" id="UP001259659"/>
    </source>
</evidence>
<reference evidence="2 3" key="1">
    <citation type="submission" date="2022-06" db="EMBL/GenBank/DDBJ databases">
        <title>Haloarcula sp. a new haloarchaeum isolate from saline soil.</title>
        <authorList>
            <person name="Strakova D."/>
            <person name="Galisteo C."/>
            <person name="Sanchez-Porro C."/>
            <person name="Ventosa A."/>
        </authorList>
    </citation>
    <scope>NUCLEOTIDE SEQUENCE [LARGE SCALE GENOMIC DNA]</scope>
    <source>
        <strain evidence="2 3">S1CR25-12</strain>
    </source>
</reference>
<accession>A0ABU2F8L4</accession>
<organism evidence="2 3">
    <name type="scientific">Haloarcula saliterrae</name>
    <dbReference type="NCBI Taxonomy" id="2950534"/>
    <lineage>
        <taxon>Archaea</taxon>
        <taxon>Methanobacteriati</taxon>
        <taxon>Methanobacteriota</taxon>
        <taxon>Stenosarchaea group</taxon>
        <taxon>Halobacteria</taxon>
        <taxon>Halobacteriales</taxon>
        <taxon>Haloarculaceae</taxon>
        <taxon>Haloarcula</taxon>
    </lineage>
</organism>
<keyword evidence="1" id="KW-0472">Membrane</keyword>
<feature type="transmembrane region" description="Helical" evidence="1">
    <location>
        <begin position="460"/>
        <end position="481"/>
    </location>
</feature>
<dbReference type="Proteomes" id="UP001259659">
    <property type="component" value="Unassembled WGS sequence"/>
</dbReference>
<sequence length="493" mass="51227">MRRLLVVTLVVLAAAPGVVAGAQINASVTNVTVAPTSPAPGESVTFTPTIRNLQSSGDPLEIRAVTIRGVGGDGIDEYARVTNVGTLSPGAEVSLPLTHTFEDAGTRDLRVYVYAENANTGKDVELRYPVSLSVEERHPQVGVQTDDSVAGVASNGTVTVANGLDTSVSNVEVSVSGDGARVLDDRSVFASLDEGETAQAEFRFRPERAGTHELTATVSYTLPSGTERTVTQNRTIETEAYRGGVVLDTSRSGTGTDQTLAVDVVNKGNTPAEDVVVTGVSENATVSQTIVRSVPASSTKRVRLNATLSERSATVLVSAAYESGSAQRRVNTTTTLRSAPGSIDLTGLDVTRESGVLQITGSTSNVGAMTVRSVVVRVLPGENVEPAAPNRDFFVGEVPGSDFSSFDLTARASGNVTSIPLEVSYLVDGTRVRQQFSAPVDPGLTGQPVEQAGSSGGPGAGLFAVVGLGAVVLLVVAGLLVRRYRRGDDDDEI</sequence>
<gene>
    <name evidence="2" type="ORF">NDI56_02405</name>
</gene>
<name>A0ABU2F8L4_9EURY</name>